<dbReference type="AlphaFoldDB" id="A0A8J7K9R3"/>
<dbReference type="Pfam" id="PF04166">
    <property type="entry name" value="PdxA"/>
    <property type="match status" value="1"/>
</dbReference>
<dbReference type="PANTHER" id="PTHR30004:SF6">
    <property type="entry name" value="D-THREONATE 4-PHOSPHATE DEHYDROGENASE"/>
    <property type="match status" value="1"/>
</dbReference>
<gene>
    <name evidence="4" type="primary">pdxA</name>
    <name evidence="4" type="ORF">IM532_03480</name>
</gene>
<dbReference type="EMBL" id="JADGIK010000002">
    <property type="protein sequence ID" value="MBF0596530.1"/>
    <property type="molecule type" value="Genomic_DNA"/>
</dbReference>
<accession>A0A8J7K9R3</accession>
<evidence type="ECO:0000256" key="2">
    <source>
        <dbReference type="ARBA" id="ARBA00023002"/>
    </source>
</evidence>
<dbReference type="Gene3D" id="3.40.718.10">
    <property type="entry name" value="Isopropylmalate Dehydrogenase"/>
    <property type="match status" value="1"/>
</dbReference>
<dbReference type="EC" id="1.1.1.262" evidence="4"/>
<proteinExistence type="predicted"/>
<name>A0A8J7K9R3_9FLAO</name>
<comment type="caution">
    <text evidence="4">The sequence shown here is derived from an EMBL/GenBank/DDBJ whole genome shotgun (WGS) entry which is preliminary data.</text>
</comment>
<protein>
    <submittedName>
        <fullName evidence="4">4-hydroxythreonine-4-phosphate dehydrogenase PdxA</fullName>
        <ecNumber evidence="4">1.1.1.262</ecNumber>
    </submittedName>
</protein>
<dbReference type="SUPFAM" id="SSF53659">
    <property type="entry name" value="Isocitrate/Isopropylmalate dehydrogenase-like"/>
    <property type="match status" value="1"/>
</dbReference>
<dbReference type="Proteomes" id="UP000608754">
    <property type="component" value="Unassembled WGS sequence"/>
</dbReference>
<evidence type="ECO:0000313" key="5">
    <source>
        <dbReference type="Proteomes" id="UP000608754"/>
    </source>
</evidence>
<keyword evidence="2 4" id="KW-0560">Oxidoreductase</keyword>
<dbReference type="PANTHER" id="PTHR30004">
    <property type="entry name" value="4-HYDROXYTHREONINE-4-PHOSPHATE DEHYDROGENASE"/>
    <property type="match status" value="1"/>
</dbReference>
<dbReference type="GO" id="GO:0050570">
    <property type="term" value="F:4-hydroxythreonine-4-phosphate dehydrogenase activity"/>
    <property type="evidence" value="ECO:0007669"/>
    <property type="project" value="UniProtKB-EC"/>
</dbReference>
<keyword evidence="5" id="KW-1185">Reference proteome</keyword>
<dbReference type="GO" id="GO:0046872">
    <property type="term" value="F:metal ion binding"/>
    <property type="evidence" value="ECO:0007669"/>
    <property type="project" value="UniProtKB-KW"/>
</dbReference>
<evidence type="ECO:0000256" key="1">
    <source>
        <dbReference type="ARBA" id="ARBA00022723"/>
    </source>
</evidence>
<dbReference type="RefSeq" id="WP_194182062.1">
    <property type="nucleotide sequence ID" value="NZ_JADGIK010000002.1"/>
</dbReference>
<dbReference type="InterPro" id="IPR005255">
    <property type="entry name" value="PdxA_fam"/>
</dbReference>
<keyword evidence="1" id="KW-0479">Metal-binding</keyword>
<keyword evidence="3" id="KW-0520">NAD</keyword>
<dbReference type="GO" id="GO:0051287">
    <property type="term" value="F:NAD binding"/>
    <property type="evidence" value="ECO:0007669"/>
    <property type="project" value="InterPro"/>
</dbReference>
<reference evidence="4" key="1">
    <citation type="submission" date="2020-10" db="EMBL/GenBank/DDBJ databases">
        <authorList>
            <person name="Lu T."/>
            <person name="Wang Q."/>
            <person name="Han X."/>
        </authorList>
    </citation>
    <scope>NUCLEOTIDE SEQUENCE</scope>
    <source>
        <strain evidence="4">WQ 117</strain>
    </source>
</reference>
<sequence>MSEKDKKIRVAISIGDYNGIGIEIILKTLVDKDITEFFTPVIFGSTKLLSHQKDKLKLDRINFQGIQDVNQIIDGKINIVNLWKDQIDVQFGKVTKQAGEYAYQSLKAAAQSVVDGFTDVLVTAPINKDNIQSEEFHFPGHTEYLGEVWGGEPLMFLVAEKIKVGLVSQHIPIAKVAQSITKKNVYNKIQQIYKSLVEDYTIEKPKIAVLGLNPHAGDNGLLGTEEQEIINPAIERCKTENKLVYGPYSADSFFNPSNLDVFDAVLAMYHDQGLIPFKTIAFDEGVNYTAGLKYVRTSPDHGVAYDIAGKGIANNESFKEAIFLAMELYKNRLDYAELTKDILQHIPLKLEKGENRE</sequence>
<evidence type="ECO:0000313" key="4">
    <source>
        <dbReference type="EMBL" id="MBF0596530.1"/>
    </source>
</evidence>
<evidence type="ECO:0000256" key="3">
    <source>
        <dbReference type="ARBA" id="ARBA00023027"/>
    </source>
</evidence>
<organism evidence="4 5">
    <name type="scientific">Faecalibacter rhinopitheci</name>
    <dbReference type="NCBI Taxonomy" id="2779678"/>
    <lineage>
        <taxon>Bacteria</taxon>
        <taxon>Pseudomonadati</taxon>
        <taxon>Bacteroidota</taxon>
        <taxon>Flavobacteriia</taxon>
        <taxon>Flavobacteriales</taxon>
        <taxon>Weeksellaceae</taxon>
        <taxon>Faecalibacter</taxon>
    </lineage>
</organism>
<dbReference type="NCBIfam" id="TIGR00557">
    <property type="entry name" value="pdxA"/>
    <property type="match status" value="1"/>
</dbReference>